<keyword evidence="1" id="KW-0732">Signal</keyword>
<dbReference type="Proteomes" id="UP000823597">
    <property type="component" value="Unassembled WGS sequence"/>
</dbReference>
<dbReference type="InterPro" id="IPR021958">
    <property type="entry name" value="DUF3575"/>
</dbReference>
<reference evidence="2" key="2">
    <citation type="journal article" date="2021" name="PeerJ">
        <title>Extensive microbial diversity within the chicken gut microbiome revealed by metagenomics and culture.</title>
        <authorList>
            <person name="Gilroy R."/>
            <person name="Ravi A."/>
            <person name="Getino M."/>
            <person name="Pursley I."/>
            <person name="Horton D.L."/>
            <person name="Alikhan N.F."/>
            <person name="Baker D."/>
            <person name="Gharbi K."/>
            <person name="Hall N."/>
            <person name="Watson M."/>
            <person name="Adriaenssens E.M."/>
            <person name="Foster-Nyarko E."/>
            <person name="Jarju S."/>
            <person name="Secka A."/>
            <person name="Antonio M."/>
            <person name="Oren A."/>
            <person name="Chaudhuri R.R."/>
            <person name="La Ragione R."/>
            <person name="Hildebrand F."/>
            <person name="Pallen M.J."/>
        </authorList>
    </citation>
    <scope>NUCLEOTIDE SEQUENCE</scope>
    <source>
        <strain evidence="2">10037</strain>
    </source>
</reference>
<evidence type="ECO:0000256" key="1">
    <source>
        <dbReference type="SAM" id="SignalP"/>
    </source>
</evidence>
<proteinExistence type="predicted"/>
<dbReference type="Pfam" id="PF12099">
    <property type="entry name" value="DUF3575"/>
    <property type="match status" value="1"/>
</dbReference>
<dbReference type="EMBL" id="JADIME010000017">
    <property type="protein sequence ID" value="MBO8464676.1"/>
    <property type="molecule type" value="Genomic_DNA"/>
</dbReference>
<dbReference type="AlphaFoldDB" id="A0A9D9I2B4"/>
<protein>
    <submittedName>
        <fullName evidence="2">DUF3575 domain-containing protein</fullName>
    </submittedName>
</protein>
<feature type="signal peptide" evidence="1">
    <location>
        <begin position="1"/>
        <end position="21"/>
    </location>
</feature>
<feature type="chain" id="PRO_5039568566" evidence="1">
    <location>
        <begin position="22"/>
        <end position="209"/>
    </location>
</feature>
<evidence type="ECO:0000313" key="2">
    <source>
        <dbReference type="EMBL" id="MBO8464676.1"/>
    </source>
</evidence>
<name>A0A9D9I2B4_9BACT</name>
<organism evidence="2 3">
    <name type="scientific">Candidatus Merdivivens pullistercoris</name>
    <dbReference type="NCBI Taxonomy" id="2840873"/>
    <lineage>
        <taxon>Bacteria</taxon>
        <taxon>Pseudomonadati</taxon>
        <taxon>Bacteroidota</taxon>
        <taxon>Bacteroidia</taxon>
        <taxon>Bacteroidales</taxon>
        <taxon>Muribaculaceae</taxon>
        <taxon>Muribaculaceae incertae sedis</taxon>
        <taxon>Candidatus Merdivivens</taxon>
    </lineage>
</organism>
<gene>
    <name evidence="2" type="ORF">IAB93_01610</name>
</gene>
<accession>A0A9D9I2B4</accession>
<comment type="caution">
    <text evidence="2">The sequence shown here is derived from an EMBL/GenBank/DDBJ whole genome shotgun (WGS) entry which is preliminary data.</text>
</comment>
<evidence type="ECO:0000313" key="3">
    <source>
        <dbReference type="Proteomes" id="UP000823597"/>
    </source>
</evidence>
<sequence length="209" mass="23716">MKRKCLLLLAALGLSAGFLYAGGPVENNGGFRPFISVKTNLVYWTTAMPDFNSYTFVPNLEAEYFFCDRWSVAGTGNYAKWGYGDGKFFGISSWSLEPRWWIWGDGRYRWIYVGLYGQMGDYDVQNGGDGQFGYTGPFWSTGLSFGVTVPFSKRLGVELGVRAGYRQSEINGYSYEAPEYFRDYTETGRHWGVTGLKISFYYRFGKGSM</sequence>
<reference evidence="2" key="1">
    <citation type="submission" date="2020-10" db="EMBL/GenBank/DDBJ databases">
        <authorList>
            <person name="Gilroy R."/>
        </authorList>
    </citation>
    <scope>NUCLEOTIDE SEQUENCE</scope>
    <source>
        <strain evidence="2">10037</strain>
    </source>
</reference>